<dbReference type="InterPro" id="IPR036047">
    <property type="entry name" value="F-box-like_dom_sf"/>
</dbReference>
<dbReference type="AlphaFoldDB" id="A0A914ENZ6"/>
<dbReference type="WBParaSite" id="ACRNAN_scaffold9899.g11828.t1">
    <property type="protein sequence ID" value="ACRNAN_scaffold9899.g11828.t1"/>
    <property type="gene ID" value="ACRNAN_scaffold9899.g11828"/>
</dbReference>
<evidence type="ECO:0000259" key="1">
    <source>
        <dbReference type="PROSITE" id="PS50181"/>
    </source>
</evidence>
<accession>A0A914ENZ6</accession>
<name>A0A914ENZ6_9BILA</name>
<reference evidence="3" key="1">
    <citation type="submission" date="2022-11" db="UniProtKB">
        <authorList>
            <consortium name="WormBaseParasite"/>
        </authorList>
    </citation>
    <scope>IDENTIFICATION</scope>
</reference>
<dbReference type="InterPro" id="IPR001810">
    <property type="entry name" value="F-box_dom"/>
</dbReference>
<keyword evidence="2" id="KW-1185">Reference proteome</keyword>
<proteinExistence type="predicted"/>
<feature type="domain" description="F-box" evidence="1">
    <location>
        <begin position="97"/>
        <end position="145"/>
    </location>
</feature>
<sequence length="402" mass="48464">MKNQSREKLQQLEKNPQEYMARKFVKISKRKSFKRRREPKAYEVPHSNYFHEGRWKDEDLGWSGTDYGSEDYETDWDDYGTDWDYSIPTNSSNDGTSNLVKDLPDEIWERIFTNVSRDDLDLCTRMCHKWHRVIEGGSKRLTQRRVVYGRYCRDPNARFLLKVYSRRGKTIRVEDCPNRQNSGFYVFKNSILWCMDERVWNSEDIDRLEAYLKKLCDLGGERIPVKSFILHYHLRNIGQLERFHHFFPYYVNAEELVHIYGGDILNKKFWKCLEDFGPTTAVNIETSYYSTDVHRDAFCETIEPSKFFKEIDIHRCGFSEFNRIAEENGFEPVRQVLLQISPHERHKINVHRLDHPKLKWVLEATMTYKCALEWNKDKNQIFRYQYWRSRYNTLTLKIMEID</sequence>
<dbReference type="SUPFAM" id="SSF81383">
    <property type="entry name" value="F-box domain"/>
    <property type="match status" value="1"/>
</dbReference>
<dbReference type="PROSITE" id="PS50181">
    <property type="entry name" value="FBOX"/>
    <property type="match status" value="1"/>
</dbReference>
<organism evidence="2 3">
    <name type="scientific">Acrobeloides nanus</name>
    <dbReference type="NCBI Taxonomy" id="290746"/>
    <lineage>
        <taxon>Eukaryota</taxon>
        <taxon>Metazoa</taxon>
        <taxon>Ecdysozoa</taxon>
        <taxon>Nematoda</taxon>
        <taxon>Chromadorea</taxon>
        <taxon>Rhabditida</taxon>
        <taxon>Tylenchina</taxon>
        <taxon>Cephalobomorpha</taxon>
        <taxon>Cephaloboidea</taxon>
        <taxon>Cephalobidae</taxon>
        <taxon>Acrobeloides</taxon>
    </lineage>
</organism>
<dbReference type="Proteomes" id="UP000887540">
    <property type="component" value="Unplaced"/>
</dbReference>
<dbReference type="Pfam" id="PF12937">
    <property type="entry name" value="F-box-like"/>
    <property type="match status" value="1"/>
</dbReference>
<protein>
    <submittedName>
        <fullName evidence="3">F-box domain-containing protein</fullName>
    </submittedName>
</protein>
<evidence type="ECO:0000313" key="2">
    <source>
        <dbReference type="Proteomes" id="UP000887540"/>
    </source>
</evidence>
<evidence type="ECO:0000313" key="3">
    <source>
        <dbReference type="WBParaSite" id="ACRNAN_scaffold9899.g11828.t1"/>
    </source>
</evidence>
<dbReference type="Gene3D" id="1.20.1280.50">
    <property type="match status" value="1"/>
</dbReference>